<reference evidence="1 2" key="1">
    <citation type="journal article" date="2018" name="Front. Plant Sci.">
        <title>Red Clover (Trifolium pratense) and Zigzag Clover (T. medium) - A Picture of Genomic Similarities and Differences.</title>
        <authorList>
            <person name="Dluhosova J."/>
            <person name="Istvanek J."/>
            <person name="Nedelnik J."/>
            <person name="Repkova J."/>
        </authorList>
    </citation>
    <scope>NUCLEOTIDE SEQUENCE [LARGE SCALE GENOMIC DNA]</scope>
    <source>
        <strain evidence="2">cv. 10/8</strain>
        <tissue evidence="1">Leaf</tissue>
    </source>
</reference>
<protein>
    <submittedName>
        <fullName evidence="1">Alkaline alpha galactosidase I</fullName>
    </submittedName>
</protein>
<organism evidence="1 2">
    <name type="scientific">Trifolium medium</name>
    <dbReference type="NCBI Taxonomy" id="97028"/>
    <lineage>
        <taxon>Eukaryota</taxon>
        <taxon>Viridiplantae</taxon>
        <taxon>Streptophyta</taxon>
        <taxon>Embryophyta</taxon>
        <taxon>Tracheophyta</taxon>
        <taxon>Spermatophyta</taxon>
        <taxon>Magnoliopsida</taxon>
        <taxon>eudicotyledons</taxon>
        <taxon>Gunneridae</taxon>
        <taxon>Pentapetalae</taxon>
        <taxon>rosids</taxon>
        <taxon>fabids</taxon>
        <taxon>Fabales</taxon>
        <taxon>Fabaceae</taxon>
        <taxon>Papilionoideae</taxon>
        <taxon>50 kb inversion clade</taxon>
        <taxon>NPAAA clade</taxon>
        <taxon>Hologalegina</taxon>
        <taxon>IRL clade</taxon>
        <taxon>Trifolieae</taxon>
        <taxon>Trifolium</taxon>
    </lineage>
</organism>
<dbReference type="AlphaFoldDB" id="A0A392TQ09"/>
<dbReference type="Proteomes" id="UP000265520">
    <property type="component" value="Unassembled WGS sequence"/>
</dbReference>
<accession>A0A392TQ09</accession>
<dbReference type="EMBL" id="LXQA010634159">
    <property type="protein sequence ID" value="MCI63279.1"/>
    <property type="molecule type" value="Genomic_DNA"/>
</dbReference>
<evidence type="ECO:0000313" key="1">
    <source>
        <dbReference type="EMBL" id="MCI63279.1"/>
    </source>
</evidence>
<keyword evidence="2" id="KW-1185">Reference proteome</keyword>
<evidence type="ECO:0000313" key="2">
    <source>
        <dbReference type="Proteomes" id="UP000265520"/>
    </source>
</evidence>
<proteinExistence type="predicted"/>
<comment type="caution">
    <text evidence="1">The sequence shown here is derived from an EMBL/GenBank/DDBJ whole genome shotgun (WGS) entry which is preliminary data.</text>
</comment>
<feature type="non-terminal residue" evidence="1">
    <location>
        <position position="32"/>
    </location>
</feature>
<sequence length="32" mass="3743">MDPNGIEWKADCAANFANRLTHIKENHKFQKD</sequence>
<name>A0A392TQ09_9FABA</name>